<feature type="binding site" evidence="13">
    <location>
        <begin position="32"/>
        <end position="36"/>
    </location>
    <ligand>
        <name>GTP</name>
        <dbReference type="ChEBI" id="CHEBI:37565"/>
        <label>1</label>
    </ligand>
</feature>
<feature type="transmembrane region" description="Helical" evidence="15">
    <location>
        <begin position="400"/>
        <end position="422"/>
    </location>
</feature>
<evidence type="ECO:0000256" key="12">
    <source>
        <dbReference type="NCBIfam" id="TIGR00437"/>
    </source>
</evidence>
<feature type="binding site" evidence="13">
    <location>
        <begin position="7"/>
        <end position="14"/>
    </location>
    <ligand>
        <name>GTP</name>
        <dbReference type="ChEBI" id="CHEBI:37565"/>
        <label>1</label>
    </ligand>
</feature>
<dbReference type="InterPro" id="IPR011642">
    <property type="entry name" value="Gate_dom"/>
</dbReference>
<dbReference type="Proteomes" id="UP000002457">
    <property type="component" value="Chromosome"/>
</dbReference>
<dbReference type="InterPro" id="IPR027417">
    <property type="entry name" value="P-loop_NTPase"/>
</dbReference>
<dbReference type="AlphaFoldDB" id="B8GIF6"/>
<dbReference type="GO" id="GO:0046872">
    <property type="term" value="F:metal ion binding"/>
    <property type="evidence" value="ECO:0007669"/>
    <property type="project" value="UniProtKB-KW"/>
</dbReference>
<evidence type="ECO:0000256" key="8">
    <source>
        <dbReference type="ARBA" id="ARBA00023004"/>
    </source>
</evidence>
<evidence type="ECO:0000259" key="16">
    <source>
        <dbReference type="PROSITE" id="PS51711"/>
    </source>
</evidence>
<feature type="transmembrane region" description="Helical" evidence="15">
    <location>
        <begin position="428"/>
        <end position="450"/>
    </location>
</feature>
<reference evidence="17 18" key="1">
    <citation type="journal article" date="2015" name="Genome Announc.">
        <title>Complete Genome Sequence of Methanosphaerula palustris E1-9CT, a Hydrogenotrophic Methanogen Isolated from a Minerotrophic Fen Peatland.</title>
        <authorList>
            <person name="Cadillo-Quiroz H."/>
            <person name="Browne P."/>
            <person name="Kyrpides N."/>
            <person name="Woyke T."/>
            <person name="Goodwin L."/>
            <person name="Detter C."/>
            <person name="Yavitt J.B."/>
            <person name="Zinder S.H."/>
        </authorList>
    </citation>
    <scope>NUCLEOTIDE SEQUENCE [LARGE SCALE GENOMIC DNA]</scope>
    <source>
        <strain evidence="18">ATCC BAA-1556 / DSM 19958 / E1-9c</strain>
    </source>
</reference>
<evidence type="ECO:0000256" key="15">
    <source>
        <dbReference type="SAM" id="Phobius"/>
    </source>
</evidence>
<feature type="binding site" evidence="13">
    <location>
        <begin position="56"/>
        <end position="59"/>
    </location>
    <ligand>
        <name>GTP</name>
        <dbReference type="ChEBI" id="CHEBI:37565"/>
        <label>3</label>
    </ligand>
</feature>
<keyword evidence="10 13" id="KW-0342">GTP-binding</keyword>
<dbReference type="Pfam" id="PF07670">
    <property type="entry name" value="Gate"/>
    <property type="match status" value="1"/>
</dbReference>
<comment type="subcellular location">
    <subcellularLocation>
        <location evidence="1">Cell membrane</location>
        <topology evidence="1">Multi-pass membrane protein</topology>
    </subcellularLocation>
</comment>
<evidence type="ECO:0000313" key="17">
    <source>
        <dbReference type="EMBL" id="ACL15507.1"/>
    </source>
</evidence>
<dbReference type="OrthoDB" id="85305at2157"/>
<feature type="binding site" evidence="14">
    <location>
        <position position="21"/>
    </location>
    <ligand>
        <name>Mg(2+)</name>
        <dbReference type="ChEBI" id="CHEBI:18420"/>
        <label>2</label>
    </ligand>
</feature>
<keyword evidence="8" id="KW-0408">Iron</keyword>
<dbReference type="GO" id="GO:0005886">
    <property type="term" value="C:plasma membrane"/>
    <property type="evidence" value="ECO:0007669"/>
    <property type="project" value="UniProtKB-SubCell"/>
</dbReference>
<keyword evidence="2" id="KW-0813">Transport</keyword>
<gene>
    <name evidence="17" type="ordered locus">Mpal_0114</name>
</gene>
<evidence type="ECO:0000256" key="3">
    <source>
        <dbReference type="ARBA" id="ARBA00022475"/>
    </source>
</evidence>
<keyword evidence="14" id="KW-0479">Metal-binding</keyword>
<dbReference type="SUPFAM" id="SSF52540">
    <property type="entry name" value="P-loop containing nucleoside triphosphate hydrolases"/>
    <property type="match status" value="1"/>
</dbReference>
<evidence type="ECO:0000256" key="9">
    <source>
        <dbReference type="ARBA" id="ARBA00023065"/>
    </source>
</evidence>
<evidence type="ECO:0000256" key="4">
    <source>
        <dbReference type="ARBA" id="ARBA00022496"/>
    </source>
</evidence>
<organism evidence="17 18">
    <name type="scientific">Methanosphaerula palustris (strain ATCC BAA-1556 / DSM 19958 / E1-9c)</name>
    <dbReference type="NCBI Taxonomy" id="521011"/>
    <lineage>
        <taxon>Archaea</taxon>
        <taxon>Methanobacteriati</taxon>
        <taxon>Methanobacteriota</taxon>
        <taxon>Stenosarchaea group</taxon>
        <taxon>Methanomicrobia</taxon>
        <taxon>Methanomicrobiales</taxon>
        <taxon>Methanoregulaceae</taxon>
        <taxon>Methanosphaerula</taxon>
    </lineage>
</organism>
<feature type="transmembrane region" description="Helical" evidence="15">
    <location>
        <begin position="516"/>
        <end position="537"/>
    </location>
</feature>
<evidence type="ECO:0000256" key="10">
    <source>
        <dbReference type="ARBA" id="ARBA00023134"/>
    </source>
</evidence>
<dbReference type="PANTHER" id="PTHR43185">
    <property type="entry name" value="FERROUS IRON TRANSPORT PROTEIN B"/>
    <property type="match status" value="1"/>
</dbReference>
<feature type="transmembrane region" description="Helical" evidence="15">
    <location>
        <begin position="568"/>
        <end position="588"/>
    </location>
</feature>
<keyword evidence="5 15" id="KW-0812">Transmembrane</keyword>
<evidence type="ECO:0000256" key="13">
    <source>
        <dbReference type="PIRSR" id="PIRSR603373-1"/>
    </source>
</evidence>
<keyword evidence="18" id="KW-1185">Reference proteome</keyword>
<feature type="transmembrane region" description="Helical" evidence="15">
    <location>
        <begin position="595"/>
        <end position="618"/>
    </location>
</feature>
<proteinExistence type="predicted"/>
<dbReference type="STRING" id="521011.Mpal_0114"/>
<evidence type="ECO:0000256" key="14">
    <source>
        <dbReference type="PIRSR" id="PIRSR603373-2"/>
    </source>
</evidence>
<sequence>MKAALIGNPGVGKSLIFMQLTGLGVEVGNMPGSSIELMSGTVCVDRDQKEWLDLVDMPGLYSLDGQGEKEVLVRRVLEEPEVDALIVVLDATRFERNLYLLLQIAEYRIPMIVVVNLTDEAIKEGVSIDTDALATLLGVPVIGAAAALGTGIDQIVPAVMKSAKVSTIEVPYDHQVEAALRSFQKTMGIGRRVGLQAMQGISPDPEMLEVTAMVVEEIENRHRMSVNQIIATNRHNYAHSLSGRVLSTGTHHRRFDLDRLLTRQFPGIPILVGVILSMLLIVFAIGARLEDLIVWGFTTYLMTPIQGLVLPPLVAQLAYSVVLALESGFGIAFPYIFTFYILLSILEDSGYMTRAAFLADRAMHRLGMHGEAIIPLVLGFGCNVPAVMGTRLLSSRRERVIAAFLITMVPCSARTVVISGIVAKFVGVLPALSIYLIVLVLILLTGVILSRVTPGPQYGMILEMTPLRRPKAGMVLRKSWLRIQEFLVIAMPLLLISSVILGLLGFYGVIAMFQQAAIPISEGLLGLPSYASTALLFGILRKEMAFETLTVLAGTADLITVMTKLQLYIFALVSTLFVPCISTIAVLNRELGAKVAGLITVYTVLLGLGIGALIHLLMA</sequence>
<dbReference type="HOGENOM" id="CLU_013350_6_0_2"/>
<evidence type="ECO:0000256" key="5">
    <source>
        <dbReference type="ARBA" id="ARBA00022692"/>
    </source>
</evidence>
<feature type="binding site" evidence="13">
    <location>
        <begin position="116"/>
        <end position="119"/>
    </location>
    <ligand>
        <name>GTP</name>
        <dbReference type="ChEBI" id="CHEBI:37565"/>
        <label>4</label>
    </ligand>
</feature>
<dbReference type="InterPro" id="IPR050860">
    <property type="entry name" value="FeoB_GTPase"/>
</dbReference>
<dbReference type="KEGG" id="mpl:Mpal_0114"/>
<name>B8GIF6_METPE</name>
<evidence type="ECO:0000256" key="11">
    <source>
        <dbReference type="ARBA" id="ARBA00023136"/>
    </source>
</evidence>
<dbReference type="GO" id="GO:0005525">
    <property type="term" value="F:GTP binding"/>
    <property type="evidence" value="ECO:0007669"/>
    <property type="project" value="UniProtKB-KW"/>
</dbReference>
<feature type="transmembrane region" description="Helical" evidence="15">
    <location>
        <begin position="486"/>
        <end position="510"/>
    </location>
</feature>
<evidence type="ECO:0000256" key="2">
    <source>
        <dbReference type="ARBA" id="ARBA00022448"/>
    </source>
</evidence>
<dbReference type="PANTHER" id="PTHR43185:SF1">
    <property type="entry name" value="FE(2+) TRANSPORTER FEOB"/>
    <property type="match status" value="1"/>
</dbReference>
<dbReference type="InterPro" id="IPR006073">
    <property type="entry name" value="GTP-bd"/>
</dbReference>
<dbReference type="RefSeq" id="WP_012616826.1">
    <property type="nucleotide sequence ID" value="NC_011832.1"/>
</dbReference>
<evidence type="ECO:0000256" key="1">
    <source>
        <dbReference type="ARBA" id="ARBA00004651"/>
    </source>
</evidence>
<feature type="transmembrane region" description="Helical" evidence="15">
    <location>
        <begin position="292"/>
        <end position="310"/>
    </location>
</feature>
<keyword evidence="7 15" id="KW-1133">Transmembrane helix</keyword>
<dbReference type="GO" id="GO:0015093">
    <property type="term" value="F:ferrous iron transmembrane transporter activity"/>
    <property type="evidence" value="ECO:0007669"/>
    <property type="project" value="UniProtKB-UniRule"/>
</dbReference>
<evidence type="ECO:0000313" key="18">
    <source>
        <dbReference type="Proteomes" id="UP000002457"/>
    </source>
</evidence>
<accession>B8GIF6</accession>
<dbReference type="InterPro" id="IPR030389">
    <property type="entry name" value="G_FEOB_dom"/>
</dbReference>
<feature type="transmembrane region" description="Helical" evidence="15">
    <location>
        <begin position="268"/>
        <end position="286"/>
    </location>
</feature>
<evidence type="ECO:0000256" key="7">
    <source>
        <dbReference type="ARBA" id="ARBA00022989"/>
    </source>
</evidence>
<keyword evidence="4" id="KW-0410">Iron transport</keyword>
<dbReference type="InterPro" id="IPR011640">
    <property type="entry name" value="Fe2_transport_prot_B_C"/>
</dbReference>
<feature type="transmembrane region" description="Helical" evidence="15">
    <location>
        <begin position="366"/>
        <end position="388"/>
    </location>
</feature>
<dbReference type="EMBL" id="CP001338">
    <property type="protein sequence ID" value="ACL15507.1"/>
    <property type="molecule type" value="Genomic_DNA"/>
</dbReference>
<feature type="domain" description="FeoB-type G" evidence="16">
    <location>
        <begin position="1"/>
        <end position="165"/>
    </location>
</feature>
<feature type="transmembrane region" description="Helical" evidence="15">
    <location>
        <begin position="317"/>
        <end position="346"/>
    </location>
</feature>
<keyword evidence="3" id="KW-1003">Cell membrane</keyword>
<keyword evidence="14" id="KW-0460">Magnesium</keyword>
<keyword evidence="6 13" id="KW-0547">Nucleotide-binding</keyword>
<keyword evidence="9" id="KW-0406">Ion transport</keyword>
<keyword evidence="11 15" id="KW-0472">Membrane</keyword>
<feature type="binding site" evidence="14">
    <location>
        <position position="22"/>
    </location>
    <ligand>
        <name>Mg(2+)</name>
        <dbReference type="ChEBI" id="CHEBI:18420"/>
        <label>1</label>
    </ligand>
</feature>
<dbReference type="Gene3D" id="3.40.50.300">
    <property type="entry name" value="P-loop containing nucleotide triphosphate hydrolases"/>
    <property type="match status" value="1"/>
</dbReference>
<dbReference type="NCBIfam" id="TIGR00437">
    <property type="entry name" value="feoB"/>
    <property type="match status" value="1"/>
</dbReference>
<dbReference type="Pfam" id="PF07664">
    <property type="entry name" value="FeoB_C"/>
    <property type="match status" value="1"/>
</dbReference>
<protein>
    <recommendedName>
        <fullName evidence="12">Ferrous iron transport protein B</fullName>
    </recommendedName>
</protein>
<evidence type="ECO:0000256" key="6">
    <source>
        <dbReference type="ARBA" id="ARBA00022741"/>
    </source>
</evidence>
<dbReference type="Pfam" id="PF02421">
    <property type="entry name" value="FeoB_N"/>
    <property type="match status" value="1"/>
</dbReference>
<dbReference type="InterPro" id="IPR003373">
    <property type="entry name" value="Fe2_transport_prot-B"/>
</dbReference>
<dbReference type="PRINTS" id="PR00326">
    <property type="entry name" value="GTP1OBG"/>
</dbReference>
<dbReference type="PROSITE" id="PS51711">
    <property type="entry name" value="G_FEOB"/>
    <property type="match status" value="1"/>
</dbReference>
<dbReference type="GeneID" id="7272284"/>
<dbReference type="eggNOG" id="arCOG00359">
    <property type="taxonomic scope" value="Archaea"/>
</dbReference>